<reference evidence="3" key="1">
    <citation type="submission" date="2013-10" db="EMBL/GenBank/DDBJ databases">
        <title>Genomic analysis of the causative agents of coccidiosis in chickens.</title>
        <authorList>
            <person name="Reid A.J."/>
            <person name="Blake D."/>
            <person name="Billington K."/>
            <person name="Browne H."/>
            <person name="Dunn M."/>
            <person name="Hung S."/>
            <person name="Kawahara F."/>
            <person name="Miranda-Saavedra D."/>
            <person name="Mourier T."/>
            <person name="Nagra H."/>
            <person name="Otto T.D."/>
            <person name="Rawlings N."/>
            <person name="Sanchez A."/>
            <person name="Sanders M."/>
            <person name="Subramaniam C."/>
            <person name="Tay Y."/>
            <person name="Dear P."/>
            <person name="Doerig C."/>
            <person name="Gruber A."/>
            <person name="Parkinson J."/>
            <person name="Shirley M."/>
            <person name="Wan K.L."/>
            <person name="Berriman M."/>
            <person name="Tomley F."/>
            <person name="Pain A."/>
        </authorList>
    </citation>
    <scope>NUCLEOTIDE SEQUENCE [LARGE SCALE GENOMIC DNA]</scope>
    <source>
        <strain evidence="3">Houghton</strain>
    </source>
</reference>
<feature type="compositionally biased region" description="Polar residues" evidence="2">
    <location>
        <begin position="220"/>
        <end position="229"/>
    </location>
</feature>
<dbReference type="InterPro" id="IPR051425">
    <property type="entry name" value="Formin_Homology"/>
</dbReference>
<dbReference type="PANTHER" id="PTHR45725:SF1">
    <property type="entry name" value="DISHEVELLED ASSOCIATED ACTIVATOR OF MORPHOGENESIS, ISOFORM D"/>
    <property type="match status" value="1"/>
</dbReference>
<feature type="compositionally biased region" description="Polar residues" evidence="2">
    <location>
        <begin position="422"/>
        <end position="438"/>
    </location>
</feature>
<reference evidence="3" key="2">
    <citation type="submission" date="2013-10" db="EMBL/GenBank/DDBJ databases">
        <authorList>
            <person name="Aslett M."/>
        </authorList>
    </citation>
    <scope>NUCLEOTIDE SEQUENCE [LARGE SCALE GENOMIC DNA]</scope>
    <source>
        <strain evidence="3">Houghton</strain>
    </source>
</reference>
<feature type="coiled-coil region" evidence="1">
    <location>
        <begin position="86"/>
        <end position="137"/>
    </location>
</feature>
<name>U6JVG3_9EIME</name>
<keyword evidence="1" id="KW-0175">Coiled coil</keyword>
<feature type="compositionally biased region" description="Polar residues" evidence="2">
    <location>
        <begin position="490"/>
        <end position="509"/>
    </location>
</feature>
<keyword evidence="4" id="KW-1185">Reference proteome</keyword>
<dbReference type="Proteomes" id="UP000030744">
    <property type="component" value="Unassembled WGS sequence"/>
</dbReference>
<sequence>MARKSFRVSSRAAPAGDWITEMMRAIVGDNGLDALGVSTEDAGKAVCKNVFPVVRKHIAFIIEYNNAYFEAALVDEITQGEGPIASMELLEKVKEASQRIKELTALVESQTEKMRELEASLAQANEFLDKVENVKEDALAAAEKSREFAKKEEEKFPKTSKEFIERLRLEVRDEVALELAEQATAATAASNVETAEKEIQTDPVALDSPHDSVPLAPDSEASSGNQPLTSGDRDLLHSCLAEVRRLAILSNQGAGGSNLDVSVNRQGVSLRNSCVGTSEGIRGGHQGNVYEHVPLTTLRLSPICRAPPERSELESTRSILLSAPLSPPGRLSLEQHSDDYRNARGVDFGCICPASEAAFAAAAASAGSSNRPPAAVETATLQETPQMQTFVHSHMVSAELPDEVSVHPTPEFSPLGPCSPAEGSTASLALSRETSASALRTRKSPAAKAQGKLQISFADEPLFTSDPPGSSSASSTVFNLTENAQQEIASPQELPTTNQAPALHSNATSPLPPEPNAVAAEVNAAAAAAAPAPAPSPPPPVAAAVLNIPQNDTSSVGTTTEGTVWENLHNIRCIQTHTESCSVTPQNMCLAG</sequence>
<feature type="region of interest" description="Disordered" evidence="2">
    <location>
        <begin position="186"/>
        <end position="230"/>
    </location>
</feature>
<evidence type="ECO:0000256" key="1">
    <source>
        <dbReference type="SAM" id="Coils"/>
    </source>
</evidence>
<evidence type="ECO:0000313" key="3">
    <source>
        <dbReference type="EMBL" id="CDJ29455.1"/>
    </source>
</evidence>
<dbReference type="GeneID" id="25379663"/>
<organism evidence="3 4">
    <name type="scientific">Eimeria mitis</name>
    <dbReference type="NCBI Taxonomy" id="44415"/>
    <lineage>
        <taxon>Eukaryota</taxon>
        <taxon>Sar</taxon>
        <taxon>Alveolata</taxon>
        <taxon>Apicomplexa</taxon>
        <taxon>Conoidasida</taxon>
        <taxon>Coccidia</taxon>
        <taxon>Eucoccidiorida</taxon>
        <taxon>Eimeriorina</taxon>
        <taxon>Eimeriidae</taxon>
        <taxon>Eimeria</taxon>
    </lineage>
</organism>
<evidence type="ECO:0000313" key="4">
    <source>
        <dbReference type="Proteomes" id="UP000030744"/>
    </source>
</evidence>
<dbReference type="AlphaFoldDB" id="U6JVG3"/>
<protein>
    <submittedName>
        <fullName evidence="3">Uncharacterized protein</fullName>
    </submittedName>
</protein>
<dbReference type="EMBL" id="HG681922">
    <property type="protein sequence ID" value="CDJ29455.1"/>
    <property type="molecule type" value="Genomic_DNA"/>
</dbReference>
<proteinExistence type="predicted"/>
<dbReference type="VEuPathDB" id="ToxoDB:EMH_0049790"/>
<dbReference type="PANTHER" id="PTHR45725">
    <property type="entry name" value="FORMIN HOMOLOGY 2 FAMILY MEMBER"/>
    <property type="match status" value="1"/>
</dbReference>
<feature type="region of interest" description="Disordered" evidence="2">
    <location>
        <begin position="490"/>
        <end position="515"/>
    </location>
</feature>
<accession>U6JVG3</accession>
<feature type="region of interest" description="Disordered" evidence="2">
    <location>
        <begin position="404"/>
        <end position="452"/>
    </location>
</feature>
<evidence type="ECO:0000256" key="2">
    <source>
        <dbReference type="SAM" id="MobiDB-lite"/>
    </source>
</evidence>
<dbReference type="OrthoDB" id="347546at2759"/>
<dbReference type="RefSeq" id="XP_013352024.1">
    <property type="nucleotide sequence ID" value="XM_013496570.1"/>
</dbReference>
<gene>
    <name evidence="3" type="ORF">EMH_0049790</name>
</gene>